<dbReference type="InterPro" id="IPR016047">
    <property type="entry name" value="M23ase_b-sheet_dom"/>
</dbReference>
<proteinExistence type="predicted"/>
<dbReference type="CDD" id="cd12797">
    <property type="entry name" value="M23_peptidase"/>
    <property type="match status" value="1"/>
</dbReference>
<feature type="domain" description="M23ase beta-sheet core" evidence="2">
    <location>
        <begin position="198"/>
        <end position="294"/>
    </location>
</feature>
<gene>
    <name evidence="3" type="ORF">GB883_21010</name>
</gene>
<dbReference type="InterPro" id="IPR011055">
    <property type="entry name" value="Dup_hybrid_motif"/>
</dbReference>
<evidence type="ECO:0000313" key="3">
    <source>
        <dbReference type="EMBL" id="KAE8762119.1"/>
    </source>
</evidence>
<accession>A0A7J5UIB6</accession>
<dbReference type="RefSeq" id="WP_152359947.1">
    <property type="nucleotide sequence ID" value="NZ_WHJE01000264.1"/>
</dbReference>
<feature type="region of interest" description="Disordered" evidence="1">
    <location>
        <begin position="289"/>
        <end position="330"/>
    </location>
</feature>
<dbReference type="SUPFAM" id="SSF51261">
    <property type="entry name" value="Duplicated hybrid motif"/>
    <property type="match status" value="1"/>
</dbReference>
<dbReference type="InterPro" id="IPR050570">
    <property type="entry name" value="Cell_wall_metabolism_enzyme"/>
</dbReference>
<evidence type="ECO:0000256" key="1">
    <source>
        <dbReference type="SAM" id="MobiDB-lite"/>
    </source>
</evidence>
<dbReference type="OrthoDB" id="5496837at2"/>
<protein>
    <submittedName>
        <fullName evidence="3">Peptidoglycan DD-metalloendopeptidase family protein</fullName>
    </submittedName>
</protein>
<organism evidence="3 4">
    <name type="scientific">Georgenia thermotolerans</name>
    <dbReference type="NCBI Taxonomy" id="527326"/>
    <lineage>
        <taxon>Bacteria</taxon>
        <taxon>Bacillati</taxon>
        <taxon>Actinomycetota</taxon>
        <taxon>Actinomycetes</taxon>
        <taxon>Micrococcales</taxon>
        <taxon>Bogoriellaceae</taxon>
        <taxon>Georgenia</taxon>
    </lineage>
</organism>
<keyword evidence="4" id="KW-1185">Reference proteome</keyword>
<dbReference type="Gene3D" id="2.70.70.10">
    <property type="entry name" value="Glucose Permease (Domain IIA)"/>
    <property type="match status" value="1"/>
</dbReference>
<name>A0A7J5UIB6_9MICO</name>
<dbReference type="PANTHER" id="PTHR21666">
    <property type="entry name" value="PEPTIDASE-RELATED"/>
    <property type="match status" value="1"/>
</dbReference>
<dbReference type="GO" id="GO:0004222">
    <property type="term" value="F:metalloendopeptidase activity"/>
    <property type="evidence" value="ECO:0007669"/>
    <property type="project" value="TreeGrafter"/>
</dbReference>
<dbReference type="EMBL" id="WHJE01000264">
    <property type="protein sequence ID" value="KAE8762119.1"/>
    <property type="molecule type" value="Genomic_DNA"/>
</dbReference>
<reference evidence="3 4" key="1">
    <citation type="submission" date="2019-10" db="EMBL/GenBank/DDBJ databases">
        <title>Georgenia wutianyii sp. nov. and Georgenia yuyongxinii sp. nov. isolated from plateau pika (Ochotona curzoniae) in the Qinghai-Tibet plateau of China.</title>
        <authorList>
            <person name="Tian Z."/>
        </authorList>
    </citation>
    <scope>NUCLEOTIDE SEQUENCE [LARGE SCALE GENOMIC DNA]</scope>
    <source>
        <strain evidence="3 4">DSM 21501</strain>
    </source>
</reference>
<dbReference type="Proteomes" id="UP000451860">
    <property type="component" value="Unassembled WGS sequence"/>
</dbReference>
<evidence type="ECO:0000259" key="2">
    <source>
        <dbReference type="Pfam" id="PF01551"/>
    </source>
</evidence>
<dbReference type="AlphaFoldDB" id="A0A7J5UIB6"/>
<dbReference type="PANTHER" id="PTHR21666:SF270">
    <property type="entry name" value="MUREIN HYDROLASE ACTIVATOR ENVC"/>
    <property type="match status" value="1"/>
</dbReference>
<dbReference type="Pfam" id="PF01551">
    <property type="entry name" value="Peptidase_M23"/>
    <property type="match status" value="1"/>
</dbReference>
<comment type="caution">
    <text evidence="3">The sequence shown here is derived from an EMBL/GenBank/DDBJ whole genome shotgun (WGS) entry which is preliminary data.</text>
</comment>
<evidence type="ECO:0000313" key="4">
    <source>
        <dbReference type="Proteomes" id="UP000451860"/>
    </source>
</evidence>
<sequence length="330" mass="33666">THAATIITIGARTEGVGRDGILVALMAALTESRLRMLANTTAYSASATFPHDGDGSDHDSLGLFQMRPAAGWGSVGELMDPTYQATAFYGGPTGPNNGSPRGLLDVRGWEQLPKGAAAQAVEVSAYPDRYAAFEPVAVAILDALTQTSARAGSAVPADMPAPAPPATARVVFPLPAGTWQRTSGFGMRVNPVTGVYELHAGVDYAAASGTPILAVADGRVVFTGRTAGGANSIQIAHTINGTPAVTAYRHLRDGGTHVAVGDHVAAGQHIGDVGSTGNSTGPHLHFQVHPGGDAGSPFDPEPWLTGAAERTQPALARAAAPTCPTTEVTP</sequence>
<feature type="non-terminal residue" evidence="3">
    <location>
        <position position="1"/>
    </location>
</feature>